<dbReference type="Pfam" id="PF00472">
    <property type="entry name" value="RF-1"/>
    <property type="match status" value="1"/>
</dbReference>
<dbReference type="Gene3D" id="3.30.160.20">
    <property type="match status" value="1"/>
</dbReference>
<organism evidence="4 5">
    <name type="scientific">Candidatus Kaiserbacteria bacterium RIFCSPHIGHO2_01_FULL_54_36b</name>
    <dbReference type="NCBI Taxonomy" id="1798483"/>
    <lineage>
        <taxon>Bacteria</taxon>
        <taxon>Candidatus Kaiseribacteriota</taxon>
    </lineage>
</organism>
<keyword evidence="2" id="KW-0488">Methylation</keyword>
<dbReference type="GO" id="GO:0005737">
    <property type="term" value="C:cytoplasm"/>
    <property type="evidence" value="ECO:0007669"/>
    <property type="project" value="UniProtKB-ARBA"/>
</dbReference>
<feature type="domain" description="Prokaryotic-type class I peptide chain release factors" evidence="3">
    <location>
        <begin position="172"/>
        <end position="188"/>
    </location>
</feature>
<dbReference type="InterPro" id="IPR005139">
    <property type="entry name" value="PCRF"/>
</dbReference>
<dbReference type="PANTHER" id="PTHR43116:SF3">
    <property type="entry name" value="CLASS I PEPTIDE CHAIN RELEASE FACTOR"/>
    <property type="match status" value="1"/>
</dbReference>
<evidence type="ECO:0000259" key="3">
    <source>
        <dbReference type="PROSITE" id="PS00745"/>
    </source>
</evidence>
<dbReference type="AlphaFoldDB" id="A0A1F6CS66"/>
<dbReference type="Gene3D" id="3.30.70.1660">
    <property type="match status" value="1"/>
</dbReference>
<evidence type="ECO:0000313" key="5">
    <source>
        <dbReference type="Proteomes" id="UP000176445"/>
    </source>
</evidence>
<dbReference type="PANTHER" id="PTHR43116">
    <property type="entry name" value="PEPTIDE CHAIN RELEASE FACTOR 2"/>
    <property type="match status" value="1"/>
</dbReference>
<comment type="caution">
    <text evidence="4">The sequence shown here is derived from an EMBL/GenBank/DDBJ whole genome shotgun (WGS) entry which is preliminary data.</text>
</comment>
<dbReference type="SMART" id="SM00937">
    <property type="entry name" value="PCRF"/>
    <property type="match status" value="1"/>
</dbReference>
<proteinExistence type="inferred from homology"/>
<comment type="similarity">
    <text evidence="1">Belongs to the prokaryotic/mitochondrial release factor family.</text>
</comment>
<dbReference type="Pfam" id="PF03462">
    <property type="entry name" value="PCRF"/>
    <property type="match status" value="1"/>
</dbReference>
<dbReference type="InterPro" id="IPR045853">
    <property type="entry name" value="Pep_chain_release_fac_I_sf"/>
</dbReference>
<accession>A0A1F6CS66</accession>
<reference evidence="4 5" key="1">
    <citation type="journal article" date="2016" name="Nat. Commun.">
        <title>Thousands of microbial genomes shed light on interconnected biogeochemical processes in an aquifer system.</title>
        <authorList>
            <person name="Anantharaman K."/>
            <person name="Brown C.T."/>
            <person name="Hug L.A."/>
            <person name="Sharon I."/>
            <person name="Castelle C.J."/>
            <person name="Probst A.J."/>
            <person name="Thomas B.C."/>
            <person name="Singh A."/>
            <person name="Wilkins M.J."/>
            <person name="Karaoz U."/>
            <person name="Brodie E.L."/>
            <person name="Williams K.H."/>
            <person name="Hubbard S.S."/>
            <person name="Banfield J.F."/>
        </authorList>
    </citation>
    <scope>NUCLEOTIDE SEQUENCE [LARGE SCALE GENOMIC DNA]</scope>
</reference>
<evidence type="ECO:0000256" key="1">
    <source>
        <dbReference type="ARBA" id="ARBA00010835"/>
    </source>
</evidence>
<dbReference type="PROSITE" id="PS00745">
    <property type="entry name" value="RF_PROK_I"/>
    <property type="match status" value="1"/>
</dbReference>
<protein>
    <recommendedName>
        <fullName evidence="3">Prokaryotic-type class I peptide chain release factors domain-containing protein</fullName>
    </recommendedName>
</protein>
<dbReference type="EMBL" id="MFKW01000006">
    <property type="protein sequence ID" value="OGG52029.1"/>
    <property type="molecule type" value="Genomic_DNA"/>
</dbReference>
<dbReference type="InterPro" id="IPR000352">
    <property type="entry name" value="Pep_chain_release_fac_I"/>
</dbReference>
<evidence type="ECO:0000313" key="4">
    <source>
        <dbReference type="EMBL" id="OGG52029.1"/>
    </source>
</evidence>
<dbReference type="Proteomes" id="UP000176445">
    <property type="component" value="Unassembled WGS sequence"/>
</dbReference>
<dbReference type="Gene3D" id="1.20.58.410">
    <property type="entry name" value="Release factor"/>
    <property type="match status" value="1"/>
</dbReference>
<dbReference type="SUPFAM" id="SSF75620">
    <property type="entry name" value="Release factor"/>
    <property type="match status" value="1"/>
</dbReference>
<dbReference type="GO" id="GO:0003747">
    <property type="term" value="F:translation release factor activity"/>
    <property type="evidence" value="ECO:0007669"/>
    <property type="project" value="InterPro"/>
</dbReference>
<gene>
    <name evidence="4" type="ORF">A2704_00590</name>
</gene>
<name>A0A1F6CS66_9BACT</name>
<evidence type="ECO:0000256" key="2">
    <source>
        <dbReference type="ARBA" id="ARBA00022481"/>
    </source>
</evidence>
<sequence>MAAKEAIQAKITEIEAAMGAADFWSDKAKAQAVLKEYQELKAKLVGGGGYDKSDAIVSVISGAGGDDAEDFSRILFEMYTKYAAAKGWRTSLLSSNENSMGGYRSVSFEVNGGGSYGALKREAGVHRLVRMSPFNSAGKRQTSFSLVEVLPKLPDVAETHIPETDLDISVARSGGPGGQNVNKRDTAVRMTHKPTGFAVQVTSERSQAQNREKALEMIRGKLFQMREAAQASESRGLSAGASTKIEWGSQIRSYVLHPYQMVKDHRTDHERRDIERVLNGDIQSFIDEEKNLDSATPAV</sequence>